<dbReference type="InterPro" id="IPR027417">
    <property type="entry name" value="P-loop_NTPase"/>
</dbReference>
<dbReference type="Gene3D" id="3.40.50.300">
    <property type="entry name" value="P-loop containing nucleotide triphosphate hydrolases"/>
    <property type="match status" value="1"/>
</dbReference>
<dbReference type="KEGG" id="vg:26638826"/>
<gene>
    <name evidence="1" type="ORF">PHIN3_97</name>
</gene>
<dbReference type="OrthoDB" id="2011at10239"/>
<dbReference type="GeneID" id="26638826"/>
<dbReference type="EMBL" id="KR052482">
    <property type="protein sequence ID" value="AKF13361.1"/>
    <property type="molecule type" value="Genomic_DNA"/>
</dbReference>
<evidence type="ECO:0000313" key="1">
    <source>
        <dbReference type="EMBL" id="AKF13361.1"/>
    </source>
</evidence>
<dbReference type="Proteomes" id="UP000202958">
    <property type="component" value="Segment"/>
</dbReference>
<evidence type="ECO:0000313" key="2">
    <source>
        <dbReference type="Proteomes" id="UP000202958"/>
    </source>
</evidence>
<dbReference type="Pfam" id="PF03237">
    <property type="entry name" value="Terminase_6N"/>
    <property type="match status" value="1"/>
</dbReference>
<keyword evidence="2" id="KW-1185">Reference proteome</keyword>
<accession>A0A0F6WCR9</accession>
<organism evidence="1 2">
    <name type="scientific">Sinorhizobium phage phiN3</name>
    <dbReference type="NCBI Taxonomy" id="1647405"/>
    <lineage>
        <taxon>Viruses</taxon>
        <taxon>Duplodnaviria</taxon>
        <taxon>Heunggongvirae</taxon>
        <taxon>Uroviricota</taxon>
        <taxon>Caudoviricetes</taxon>
        <taxon>Emdodecavirus</taxon>
        <taxon>Emdodecavirus N3</taxon>
    </lineage>
</organism>
<reference evidence="1 2" key="1">
    <citation type="submission" date="2015-04" db="EMBL/GenBank/DDBJ databases">
        <authorList>
            <person name="Hodson T.S."/>
            <person name="Hyde J.R."/>
            <person name="Schouten J.T."/>
            <person name="Crockett J.T."/>
            <person name="Smith T.A."/>
            <person name="Merrill B.D."/>
            <person name="Crook M.B."/>
            <person name="Griffitts J.S."/>
            <person name="Burnett S.H."/>
            <person name="Grose J.H."/>
            <person name="Breakwell D.P."/>
        </authorList>
    </citation>
    <scope>NUCLEOTIDE SEQUENCE [LARGE SCALE GENOMIC DNA]</scope>
</reference>
<dbReference type="RefSeq" id="YP_009212337.1">
    <property type="nucleotide sequence ID" value="NC_028945.1"/>
</dbReference>
<dbReference type="SUPFAM" id="SSF52540">
    <property type="entry name" value="P-loop containing nucleoside triphosphate hydrolases"/>
    <property type="match status" value="1"/>
</dbReference>
<name>A0A0F6WCR9_9CAUD</name>
<sequence>MTFQYTTFQVAELVKCSEDPIYFIENYVTVYTPDGPTLLKLSEAQKQIINDLEKDRYVARLMERATGKTTVALAYILHAMLFKHDRTVGMIAHRRDAAWGLMENFRRMFDGIPNWMKTEIQTNNKFRIELDNGNQLIAMGSQSEDFRGMSISLLYIDEIEYFDRKRSRYVFESLLPVISSGRYTKFLSLSTGHD</sequence>
<protein>
    <submittedName>
        <fullName evidence="1">Terminase large subunit</fullName>
    </submittedName>
</protein>
<proteinExistence type="predicted"/>